<accession>A0A2Z4II73</accession>
<evidence type="ECO:0000256" key="1">
    <source>
        <dbReference type="SAM" id="Phobius"/>
    </source>
</evidence>
<dbReference type="Proteomes" id="UP000248688">
    <property type="component" value="Chromosome"/>
</dbReference>
<feature type="transmembrane region" description="Helical" evidence="1">
    <location>
        <begin position="74"/>
        <end position="94"/>
    </location>
</feature>
<reference evidence="2 3" key="1">
    <citation type="submission" date="2018-06" db="EMBL/GenBank/DDBJ databases">
        <title>Echinicola strongylocentroti sp. nov., isolated from a sea urchin Strongylocentrotus intermedius.</title>
        <authorList>
            <person name="Bae S.S."/>
        </authorList>
    </citation>
    <scope>NUCLEOTIDE SEQUENCE [LARGE SCALE GENOMIC DNA]</scope>
    <source>
        <strain evidence="2 3">MEBiC08714</strain>
    </source>
</reference>
<protein>
    <submittedName>
        <fullName evidence="2">Uncharacterized protein</fullName>
    </submittedName>
</protein>
<feature type="transmembrane region" description="Helical" evidence="1">
    <location>
        <begin position="159"/>
        <end position="178"/>
    </location>
</feature>
<keyword evidence="1" id="KW-1133">Transmembrane helix</keyword>
<feature type="transmembrane region" description="Helical" evidence="1">
    <location>
        <begin position="128"/>
        <end position="147"/>
    </location>
</feature>
<keyword evidence="1" id="KW-0812">Transmembrane</keyword>
<keyword evidence="1" id="KW-0472">Membrane</keyword>
<organism evidence="2 3">
    <name type="scientific">Echinicola strongylocentroti</name>
    <dbReference type="NCBI Taxonomy" id="1795355"/>
    <lineage>
        <taxon>Bacteria</taxon>
        <taxon>Pseudomonadati</taxon>
        <taxon>Bacteroidota</taxon>
        <taxon>Cytophagia</taxon>
        <taxon>Cytophagales</taxon>
        <taxon>Cyclobacteriaceae</taxon>
        <taxon>Echinicola</taxon>
    </lineage>
</organism>
<gene>
    <name evidence="2" type="ORF">DN752_12185</name>
</gene>
<evidence type="ECO:0000313" key="3">
    <source>
        <dbReference type="Proteomes" id="UP000248688"/>
    </source>
</evidence>
<sequence length="200" mass="23110">MDYKEISTLWKRDNDRPEALKLVNKQLLKELAGQKVRYGLVQQKLSTFIELGVDIVWLSFLGQFLSDHQGETQFMVPAIILLLGAIFSLGMVIYRIWLFYSIHSEDAVVEAQLKVARLQYLERLDIKLLWILIPLYTVPFLIVLAKGFLGIDMYQWSGFLWQIAAGSIVVAAIIVFILKRYPSKELQEAKTFLDELENIE</sequence>
<keyword evidence="3" id="KW-1185">Reference proteome</keyword>
<dbReference type="RefSeq" id="WP_112784199.1">
    <property type="nucleotide sequence ID" value="NZ_CP030041.1"/>
</dbReference>
<name>A0A2Z4II73_9BACT</name>
<dbReference type="AlphaFoldDB" id="A0A2Z4II73"/>
<evidence type="ECO:0000313" key="2">
    <source>
        <dbReference type="EMBL" id="AWW30822.1"/>
    </source>
</evidence>
<feature type="transmembrane region" description="Helical" evidence="1">
    <location>
        <begin position="45"/>
        <end position="62"/>
    </location>
</feature>
<dbReference type="KEGG" id="est:DN752_12185"/>
<dbReference type="OrthoDB" id="838260at2"/>
<dbReference type="EMBL" id="CP030041">
    <property type="protein sequence ID" value="AWW30822.1"/>
    <property type="molecule type" value="Genomic_DNA"/>
</dbReference>
<proteinExistence type="predicted"/>